<keyword evidence="3" id="KW-1185">Reference proteome</keyword>
<proteinExistence type="predicted"/>
<dbReference type="Proteomes" id="UP000604825">
    <property type="component" value="Unassembled WGS sequence"/>
</dbReference>
<evidence type="ECO:0000313" key="3">
    <source>
        <dbReference type="Proteomes" id="UP000604825"/>
    </source>
</evidence>
<sequence length="185" mass="19785">MDMQTASRDLVCTVHGDAKFRNLPWNTTGGGISVTKFGNKYFAGAKLEDSVTIGKRVKLVANASRMAGCGQVAHGGGVEITARGKDYPVREESVTAAVSALSFEKETVIGANLQSDFRVGCGSKISVNANLNSRNIGKLSIRTSTSDHTEIALIAVVSLIQFILRRRSTAADKGEQESDETYLDD</sequence>
<dbReference type="InterPro" id="IPR024283">
    <property type="entry name" value="TOC159_MAD"/>
</dbReference>
<name>A0A811NT14_9POAL</name>
<gene>
    <name evidence="2" type="ORF">NCGR_LOCUS17938</name>
</gene>
<protein>
    <recommendedName>
        <fullName evidence="1">Translocase of chloroplast 159/132 membrane anchor domain-containing protein</fullName>
    </recommendedName>
</protein>
<dbReference type="Pfam" id="PF11886">
    <property type="entry name" value="TOC159_MAD"/>
    <property type="match status" value="1"/>
</dbReference>
<accession>A0A811NT14</accession>
<feature type="domain" description="Translocase of chloroplast 159/132 membrane anchor" evidence="1">
    <location>
        <begin position="1"/>
        <end position="166"/>
    </location>
</feature>
<reference evidence="2" key="1">
    <citation type="submission" date="2020-10" db="EMBL/GenBank/DDBJ databases">
        <authorList>
            <person name="Han B."/>
            <person name="Lu T."/>
            <person name="Zhao Q."/>
            <person name="Huang X."/>
            <person name="Zhao Y."/>
        </authorList>
    </citation>
    <scope>NUCLEOTIDE SEQUENCE</scope>
</reference>
<comment type="caution">
    <text evidence="2">The sequence shown here is derived from an EMBL/GenBank/DDBJ whole genome shotgun (WGS) entry which is preliminary data.</text>
</comment>
<organism evidence="2 3">
    <name type="scientific">Miscanthus lutarioriparius</name>
    <dbReference type="NCBI Taxonomy" id="422564"/>
    <lineage>
        <taxon>Eukaryota</taxon>
        <taxon>Viridiplantae</taxon>
        <taxon>Streptophyta</taxon>
        <taxon>Embryophyta</taxon>
        <taxon>Tracheophyta</taxon>
        <taxon>Spermatophyta</taxon>
        <taxon>Magnoliopsida</taxon>
        <taxon>Liliopsida</taxon>
        <taxon>Poales</taxon>
        <taxon>Poaceae</taxon>
        <taxon>PACMAD clade</taxon>
        <taxon>Panicoideae</taxon>
        <taxon>Andropogonodae</taxon>
        <taxon>Andropogoneae</taxon>
        <taxon>Saccharinae</taxon>
        <taxon>Miscanthus</taxon>
    </lineage>
</organism>
<evidence type="ECO:0000313" key="2">
    <source>
        <dbReference type="EMBL" id="CAD6226066.1"/>
    </source>
</evidence>
<dbReference type="EMBL" id="CAJGYO010000004">
    <property type="protein sequence ID" value="CAD6226066.1"/>
    <property type="molecule type" value="Genomic_DNA"/>
</dbReference>
<dbReference type="AlphaFoldDB" id="A0A811NT14"/>
<evidence type="ECO:0000259" key="1">
    <source>
        <dbReference type="Pfam" id="PF11886"/>
    </source>
</evidence>
<dbReference type="OrthoDB" id="8954335at2759"/>